<feature type="domain" description="Nuclease associated modular" evidence="6">
    <location>
        <begin position="121"/>
        <end position="137"/>
    </location>
</feature>
<evidence type="ECO:0000259" key="5">
    <source>
        <dbReference type="SMART" id="SM00465"/>
    </source>
</evidence>
<dbReference type="GO" id="GO:0004519">
    <property type="term" value="F:endonuclease activity"/>
    <property type="evidence" value="ECO:0007669"/>
    <property type="project" value="UniProtKB-KW"/>
</dbReference>
<sequence length="259" mass="29627">MEKSGIYLWILKDSGKMYVGSAVDLSLKLKDYYSPLNLIRRDTYIFRAIISHGHSAFSLSILEYIDITNLSKEKIKALIFSKEQYYFDLYLPEYNTQKIARSSLGQKRSEATKALISKIKSGLTHTPKTRLKINETLKGKNLSKTLNTETRTKMALAKIGNKNPNFGKVHTAESRAKMGVREIPIFVYLLDGTLENNFTSVTEAGKFFKAQNKTILKYVKSGEIFREKYLHLKNSRTNNNDRGNILLLQVINVVKFVNQ</sequence>
<geneLocation type="mitochondrion" evidence="7"/>
<reference evidence="7 8" key="1">
    <citation type="submission" date="2021-11" db="EMBL/GenBank/DDBJ databases">
        <title>Circularized mitochondrial genome sequence of Mortierella parvispora strain E1425, a Mucormycotic fungus associated with Burkholderiaceae-related endosymbiotic bacteria.</title>
        <authorList>
            <person name="Herlambang A."/>
            <person name="Guo Y."/>
            <person name="Takashima Y."/>
            <person name="Narisawa K."/>
            <person name="Ohta H."/>
            <person name="Nishizawa T."/>
        </authorList>
    </citation>
    <scope>NUCLEOTIDE SEQUENCE [LARGE SCALE GENOMIC DNA]</scope>
    <source>
        <strain evidence="7 8">E1425</strain>
    </source>
</reference>
<dbReference type="OrthoDB" id="5381460at2759"/>
<feature type="domain" description="Nuclease associated modular" evidence="6">
    <location>
        <begin position="142"/>
        <end position="158"/>
    </location>
</feature>
<dbReference type="Pfam" id="PF07460">
    <property type="entry name" value="NUMOD3"/>
    <property type="match status" value="2"/>
</dbReference>
<evidence type="ECO:0000256" key="4">
    <source>
        <dbReference type="ARBA" id="ARBA00022801"/>
    </source>
</evidence>
<dbReference type="SUPFAM" id="SSF82771">
    <property type="entry name" value="GIY-YIG endonuclease"/>
    <property type="match status" value="1"/>
</dbReference>
<keyword evidence="2" id="KW-0540">Nuclease</keyword>
<dbReference type="SMART" id="SM00465">
    <property type="entry name" value="GIYc"/>
    <property type="match status" value="1"/>
</dbReference>
<protein>
    <recommendedName>
        <fullName evidence="9">GIY-YIG domain-containing protein</fullName>
    </recommendedName>
</protein>
<keyword evidence="4" id="KW-0378">Hydrolase</keyword>
<dbReference type="NCBIfam" id="TIGR01453">
    <property type="entry name" value="grpIintron_endo"/>
    <property type="match status" value="1"/>
</dbReference>
<feature type="domain" description="Nuclease associated modular" evidence="6">
    <location>
        <begin position="166"/>
        <end position="182"/>
    </location>
</feature>
<dbReference type="SMART" id="SM00496">
    <property type="entry name" value="IENR2"/>
    <property type="match status" value="4"/>
</dbReference>
<dbReference type="InterPro" id="IPR003647">
    <property type="entry name" value="Intron_nuc_1_rpt"/>
</dbReference>
<gene>
    <name evidence="7" type="primary">orf259</name>
    <name evidence="7" type="ORF">EMPS_mp27</name>
</gene>
<evidence type="ECO:0000256" key="3">
    <source>
        <dbReference type="ARBA" id="ARBA00022759"/>
    </source>
</evidence>
<dbReference type="Proteomes" id="UP000827284">
    <property type="component" value="Mitochondrion MT"/>
</dbReference>
<dbReference type="Gene3D" id="3.40.1440.10">
    <property type="entry name" value="GIY-YIG endonuclease"/>
    <property type="match status" value="1"/>
</dbReference>
<evidence type="ECO:0000313" key="8">
    <source>
        <dbReference type="Proteomes" id="UP000827284"/>
    </source>
</evidence>
<dbReference type="GO" id="GO:0003677">
    <property type="term" value="F:DNA binding"/>
    <property type="evidence" value="ECO:0007669"/>
    <property type="project" value="InterPro"/>
</dbReference>
<keyword evidence="8" id="KW-1185">Reference proteome</keyword>
<feature type="domain" description="GIY-YIG" evidence="5">
    <location>
        <begin position="3"/>
        <end position="100"/>
    </location>
</feature>
<name>A0A8J9RQ69_9FUNG</name>
<dbReference type="InterPro" id="IPR006350">
    <property type="entry name" value="Intron_endoG1"/>
</dbReference>
<evidence type="ECO:0000256" key="1">
    <source>
        <dbReference type="ARBA" id="ARBA00010045"/>
    </source>
</evidence>
<organism evidence="7 8">
    <name type="scientific">Entomortierella parvispora</name>
    <dbReference type="NCBI Taxonomy" id="205924"/>
    <lineage>
        <taxon>Eukaryota</taxon>
        <taxon>Fungi</taxon>
        <taxon>Fungi incertae sedis</taxon>
        <taxon>Mucoromycota</taxon>
        <taxon>Mortierellomycotina</taxon>
        <taxon>Mortierellomycetes</taxon>
        <taxon>Mortierellales</taxon>
        <taxon>Mortierellaceae</taxon>
        <taxon>Entomortierella</taxon>
    </lineage>
</organism>
<keyword evidence="7" id="KW-0496">Mitochondrion</keyword>
<dbReference type="AlphaFoldDB" id="A0A8J9RQ69"/>
<dbReference type="CDD" id="cd10445">
    <property type="entry name" value="GIY-YIG_bI1_like"/>
    <property type="match status" value="1"/>
</dbReference>
<dbReference type="SUPFAM" id="SSF64496">
    <property type="entry name" value="DNA-binding domain of intron-encoded endonucleases"/>
    <property type="match status" value="1"/>
</dbReference>
<dbReference type="GO" id="GO:0016787">
    <property type="term" value="F:hydrolase activity"/>
    <property type="evidence" value="ECO:0007669"/>
    <property type="project" value="UniProtKB-KW"/>
</dbReference>
<feature type="domain" description="Nuclease associated modular" evidence="6">
    <location>
        <begin position="104"/>
        <end position="120"/>
    </location>
</feature>
<dbReference type="InterPro" id="IPR000305">
    <property type="entry name" value="GIY-YIG_endonuc"/>
</dbReference>
<accession>A0A8J9RQ69</accession>
<evidence type="ECO:0000313" key="7">
    <source>
        <dbReference type="EMBL" id="BDC33840.1"/>
    </source>
</evidence>
<evidence type="ECO:0000256" key="2">
    <source>
        <dbReference type="ARBA" id="ARBA00022722"/>
    </source>
</evidence>
<dbReference type="InterPro" id="IPR003611">
    <property type="entry name" value="NUMOD3"/>
</dbReference>
<evidence type="ECO:0008006" key="9">
    <source>
        <dbReference type="Google" id="ProtNLM"/>
    </source>
</evidence>
<keyword evidence="3" id="KW-0255">Endonuclease</keyword>
<dbReference type="InterPro" id="IPR035901">
    <property type="entry name" value="GIY-YIG_endonuc_sf"/>
</dbReference>
<dbReference type="SMART" id="SM00497">
    <property type="entry name" value="IENR1"/>
    <property type="match status" value="1"/>
</dbReference>
<comment type="similarity">
    <text evidence="1">To endonucleases of group I introns of fungi and phage.</text>
</comment>
<evidence type="ECO:0000259" key="6">
    <source>
        <dbReference type="SMART" id="SM00496"/>
    </source>
</evidence>
<proteinExistence type="predicted"/>
<dbReference type="EMBL" id="LC659289">
    <property type="protein sequence ID" value="BDC33840.1"/>
    <property type="molecule type" value="Genomic_DNA"/>
</dbReference>